<name>A0AA88GH29_NAELO</name>
<evidence type="ECO:0000256" key="1">
    <source>
        <dbReference type="SAM" id="MobiDB-lite"/>
    </source>
</evidence>
<evidence type="ECO:0000313" key="3">
    <source>
        <dbReference type="EMBL" id="KAG2373981.1"/>
    </source>
</evidence>
<feature type="domain" description="DUF4116" evidence="2">
    <location>
        <begin position="445"/>
        <end position="492"/>
    </location>
</feature>
<feature type="compositionally biased region" description="Low complexity" evidence="1">
    <location>
        <begin position="46"/>
        <end position="80"/>
    </location>
</feature>
<feature type="domain" description="DUF4116" evidence="2">
    <location>
        <begin position="548"/>
        <end position="596"/>
    </location>
</feature>
<evidence type="ECO:0000259" key="2">
    <source>
        <dbReference type="Pfam" id="PF13475"/>
    </source>
</evidence>
<organism evidence="3 4">
    <name type="scientific">Naegleria lovaniensis</name>
    <name type="common">Amoeba</name>
    <dbReference type="NCBI Taxonomy" id="51637"/>
    <lineage>
        <taxon>Eukaryota</taxon>
        <taxon>Discoba</taxon>
        <taxon>Heterolobosea</taxon>
        <taxon>Tetramitia</taxon>
        <taxon>Eutetramitia</taxon>
        <taxon>Vahlkampfiidae</taxon>
        <taxon>Naegleria</taxon>
    </lineage>
</organism>
<protein>
    <recommendedName>
        <fullName evidence="2">DUF4116 domain-containing protein</fullName>
    </recommendedName>
</protein>
<dbReference type="InterPro" id="IPR025197">
    <property type="entry name" value="DUF4116"/>
</dbReference>
<dbReference type="Pfam" id="PF13475">
    <property type="entry name" value="DUF4116"/>
    <property type="match status" value="3"/>
</dbReference>
<feature type="compositionally biased region" description="Basic and acidic residues" evidence="1">
    <location>
        <begin position="26"/>
        <end position="41"/>
    </location>
</feature>
<dbReference type="Proteomes" id="UP000816034">
    <property type="component" value="Unassembled WGS sequence"/>
</dbReference>
<comment type="caution">
    <text evidence="3">The sequence shown here is derived from an EMBL/GenBank/DDBJ whole genome shotgun (WGS) entry which is preliminary data.</text>
</comment>
<dbReference type="GeneID" id="68104100"/>
<sequence>MRVPPNFASPQQDLEKKQNAASSSYHESEKENHPPTIHDDSFLSMNPSQDNSRSISSPISSSLTQSDRRNSSTTTCSSNNRNDENHQNSNEWNTCFSSFDENSCCSNDADDDGTTTCWNDASKGFRKNNDGSKNNHTSPSSSSGASSLVLNHHQRVIVVVDETMSQGTEELKKRPRGISSNFGEEDSEAMSMNGVGHDDTTIDQDDSICLRKRINPLKSKRVKKNDHPLTSDSSAFQDSWTLYSLSDTPQEMIEIIISFLDDSSRALAALTCSKFHQACENIVAREFTYYFHQENNSLILPLAQGPVSTNDIENVQNKFNMTLPFLLKIFLTLTDGREPWHNTFIHFSNMIRPIREWKLLKRDVLLLGTTLDSNIQLLVNSNHVFFLRNVTQNSLERLHFKDWIQRKNFSFEYVHYNIEKVNERRVLPYSLTHFNSIPPCCMAKKNIVRNMLSQKGLLLNFVSREFMQDEELVLCAVKQDPMAFKMCSHQMKSNVRVVLETVKKRSDLLQLAGECCRNNPEVVLTATAHCQDSLENTIRFAGKELKANKEFMLKAVQACNMAFKYASEELRNDPELALLAVKKRGWILQYASKSIRQNRNFALQAIQWDAKALKYVSEVLRQNRSFIMEAIQRNPKALENAPDTFRNDREIVREAVQQDGLTLAFASNVLRNDLSIVVLAMTQNPKAIQFASNDIQFQLGQHGI</sequence>
<proteinExistence type="predicted"/>
<feature type="domain" description="DUF4116" evidence="2">
    <location>
        <begin position="623"/>
        <end position="668"/>
    </location>
</feature>
<dbReference type="EMBL" id="PYSW02000049">
    <property type="protein sequence ID" value="KAG2373981.1"/>
    <property type="molecule type" value="Genomic_DNA"/>
</dbReference>
<gene>
    <name evidence="3" type="ORF">C9374_011646</name>
</gene>
<dbReference type="InterPro" id="IPR036047">
    <property type="entry name" value="F-box-like_dom_sf"/>
</dbReference>
<reference evidence="3 4" key="1">
    <citation type="journal article" date="2018" name="BMC Genomics">
        <title>The genome of Naegleria lovaniensis, the basis for a comparative approach to unravel pathogenicity factors of the human pathogenic amoeba N. fowleri.</title>
        <authorList>
            <person name="Liechti N."/>
            <person name="Schurch N."/>
            <person name="Bruggmann R."/>
            <person name="Wittwer M."/>
        </authorList>
    </citation>
    <scope>NUCLEOTIDE SEQUENCE [LARGE SCALE GENOMIC DNA]</scope>
    <source>
        <strain evidence="3 4">ATCC 30569</strain>
    </source>
</reference>
<dbReference type="RefSeq" id="XP_044543155.1">
    <property type="nucleotide sequence ID" value="XM_044687324.1"/>
</dbReference>
<dbReference type="SUPFAM" id="SSF81383">
    <property type="entry name" value="F-box domain"/>
    <property type="match status" value="1"/>
</dbReference>
<accession>A0AA88GH29</accession>
<feature type="region of interest" description="Disordered" evidence="1">
    <location>
        <begin position="124"/>
        <end position="149"/>
    </location>
</feature>
<dbReference type="AlphaFoldDB" id="A0AA88GH29"/>
<feature type="compositionally biased region" description="Low complexity" evidence="1">
    <location>
        <begin position="138"/>
        <end position="147"/>
    </location>
</feature>
<feature type="region of interest" description="Disordered" evidence="1">
    <location>
        <begin position="167"/>
        <end position="195"/>
    </location>
</feature>
<feature type="region of interest" description="Disordered" evidence="1">
    <location>
        <begin position="1"/>
        <end position="89"/>
    </location>
</feature>
<keyword evidence="4" id="KW-1185">Reference proteome</keyword>
<evidence type="ECO:0000313" key="4">
    <source>
        <dbReference type="Proteomes" id="UP000816034"/>
    </source>
</evidence>